<dbReference type="GeneID" id="10599796"/>
<feature type="domain" description="PIN" evidence="1">
    <location>
        <begin position="7"/>
        <end position="125"/>
    </location>
</feature>
<evidence type="ECO:0000259" key="1">
    <source>
        <dbReference type="Pfam" id="PF01850"/>
    </source>
</evidence>
<dbReference type="KEGG" id="aho:Ahos_0355"/>
<dbReference type="CDD" id="cd09854">
    <property type="entry name" value="PIN_VapC-like"/>
    <property type="match status" value="1"/>
</dbReference>
<dbReference type="SUPFAM" id="SSF88723">
    <property type="entry name" value="PIN domain-like"/>
    <property type="match status" value="1"/>
</dbReference>
<dbReference type="InterPro" id="IPR029060">
    <property type="entry name" value="PIN-like_dom_sf"/>
</dbReference>
<dbReference type="EMBL" id="CP002535">
    <property type="protein sequence ID" value="AEE93246.1"/>
    <property type="molecule type" value="Genomic_DNA"/>
</dbReference>
<dbReference type="Proteomes" id="UP000008458">
    <property type="component" value="Chromosome"/>
</dbReference>
<dbReference type="AlphaFoldDB" id="F4B5F2"/>
<reference key="2">
    <citation type="journal article" date="2011" name="Extremophiles">
        <title>Genomic analyses of Acidianus hospitalis W1 a host for studying crenarchaeal virus and plasmid life cycles.</title>
        <authorList>
            <person name="You X.Y."/>
            <person name="Liu C."/>
            <person name="Wang S.Y."/>
            <person name="Jiang C.Y."/>
            <person name="Shah S.A."/>
            <person name="Prangishvili D."/>
            <person name="Liu S.J."/>
            <person name="Garrett R.A."/>
        </authorList>
    </citation>
    <scope>NUCLEOTIDE SEQUENCE</scope>
    <source>
        <strain>W1</strain>
    </source>
</reference>
<keyword evidence="3" id="KW-1185">Reference proteome</keyword>
<organism evidence="2 3">
    <name type="scientific">Acidianus hospitalis (strain W1)</name>
    <dbReference type="NCBI Taxonomy" id="933801"/>
    <lineage>
        <taxon>Archaea</taxon>
        <taxon>Thermoproteota</taxon>
        <taxon>Thermoprotei</taxon>
        <taxon>Sulfolobales</taxon>
        <taxon>Sulfolobaceae</taxon>
        <taxon>Acidianus</taxon>
    </lineage>
</organism>
<name>F4B5F2_ACIHW</name>
<dbReference type="Pfam" id="PF01850">
    <property type="entry name" value="PIN"/>
    <property type="match status" value="1"/>
</dbReference>
<dbReference type="STRING" id="933801.Ahos_0355"/>
<sequence>MTNKGKYFDVNVFVYYLTGDKTNGERAKNWLSMEDDKYTSVVTPFLLTVVLGKILGRSLKDYDFIKTIGEALESLGIEYLELPIWSKIVDNVKRYDIDLEDSIHVSTALENGLEIISNDSELKKKVKAEF</sequence>
<reference evidence="2 3" key="1">
    <citation type="journal article" date="2011" name="Extremophiles">
        <title>Genomic analysis of Acidianus hospitalis W1 a host for studying crenarchaeal virus and plasmid life cycles.</title>
        <authorList>
            <person name="You X.Y."/>
            <person name="Liu C."/>
            <person name="Wang S.Y."/>
            <person name="Jiang C.Y."/>
            <person name="Shah S.A."/>
            <person name="Prangishvili D."/>
            <person name="She Q."/>
            <person name="Liu S.J."/>
            <person name="Garrett R.A."/>
        </authorList>
    </citation>
    <scope>NUCLEOTIDE SEQUENCE [LARGE SCALE GENOMIC DNA]</scope>
    <source>
        <strain evidence="2 3">W1</strain>
    </source>
</reference>
<dbReference type="InterPro" id="IPR002716">
    <property type="entry name" value="PIN_dom"/>
</dbReference>
<dbReference type="RefSeq" id="WP_013775162.1">
    <property type="nucleotide sequence ID" value="NC_015518.1"/>
</dbReference>
<dbReference type="eggNOG" id="arCOG00716">
    <property type="taxonomic scope" value="Archaea"/>
</dbReference>
<evidence type="ECO:0000313" key="3">
    <source>
        <dbReference type="Proteomes" id="UP000008458"/>
    </source>
</evidence>
<gene>
    <name evidence="2" type="ordered locus">Ahos_0355</name>
</gene>
<proteinExistence type="predicted"/>
<dbReference type="HOGENOM" id="CLU_160447_0_0_2"/>
<dbReference type="Gene3D" id="3.40.50.1010">
    <property type="entry name" value="5'-nuclease"/>
    <property type="match status" value="1"/>
</dbReference>
<accession>F4B5F2</accession>
<protein>
    <submittedName>
        <fullName evidence="2">VapC-type toxin</fullName>
    </submittedName>
</protein>
<evidence type="ECO:0000313" key="2">
    <source>
        <dbReference type="EMBL" id="AEE93246.1"/>
    </source>
</evidence>
<dbReference type="OrthoDB" id="21373at2157"/>